<gene>
    <name evidence="1" type="ORF">SLEP1_g30596</name>
</gene>
<proteinExistence type="predicted"/>
<evidence type="ECO:0000313" key="1">
    <source>
        <dbReference type="EMBL" id="GKV20472.1"/>
    </source>
</evidence>
<dbReference type="Proteomes" id="UP001054252">
    <property type="component" value="Unassembled WGS sequence"/>
</dbReference>
<keyword evidence="2" id="KW-1185">Reference proteome</keyword>
<name>A0AAV5K303_9ROSI</name>
<dbReference type="GO" id="GO:0015919">
    <property type="term" value="P:peroxisomal membrane transport"/>
    <property type="evidence" value="ECO:0007669"/>
    <property type="project" value="InterPro"/>
</dbReference>
<sequence>MMESTGMVLVQSLKELQRTSRIVNELRAVFASVEAIPVQVLLTGYSFLCSCYFPCRIPTSMQH</sequence>
<comment type="caution">
    <text evidence="1">The sequence shown here is derived from an EMBL/GenBank/DDBJ whole genome shotgun (WGS) entry which is preliminary data.</text>
</comment>
<dbReference type="PANTHER" id="PTHR36361:SF1">
    <property type="entry name" value="PROTEIN APEM9"/>
    <property type="match status" value="1"/>
</dbReference>
<evidence type="ECO:0000313" key="2">
    <source>
        <dbReference type="Proteomes" id="UP001054252"/>
    </source>
</evidence>
<dbReference type="PANTHER" id="PTHR36361">
    <property type="entry name" value="PROTEIN APEM9"/>
    <property type="match status" value="1"/>
</dbReference>
<reference evidence="1 2" key="1">
    <citation type="journal article" date="2021" name="Commun. Biol.">
        <title>The genome of Shorea leprosula (Dipterocarpaceae) highlights the ecological relevance of drought in aseasonal tropical rainforests.</title>
        <authorList>
            <person name="Ng K.K.S."/>
            <person name="Kobayashi M.J."/>
            <person name="Fawcett J.A."/>
            <person name="Hatakeyama M."/>
            <person name="Paape T."/>
            <person name="Ng C.H."/>
            <person name="Ang C.C."/>
            <person name="Tnah L.H."/>
            <person name="Lee C.T."/>
            <person name="Nishiyama T."/>
            <person name="Sese J."/>
            <person name="O'Brien M.J."/>
            <person name="Copetti D."/>
            <person name="Mohd Noor M.I."/>
            <person name="Ong R.C."/>
            <person name="Putra M."/>
            <person name="Sireger I.Z."/>
            <person name="Indrioko S."/>
            <person name="Kosugi Y."/>
            <person name="Izuno A."/>
            <person name="Isagi Y."/>
            <person name="Lee S.L."/>
            <person name="Shimizu K.K."/>
        </authorList>
    </citation>
    <scope>NUCLEOTIDE SEQUENCE [LARGE SCALE GENOMIC DNA]</scope>
    <source>
        <strain evidence="1">214</strain>
    </source>
</reference>
<organism evidence="1 2">
    <name type="scientific">Rubroshorea leprosula</name>
    <dbReference type="NCBI Taxonomy" id="152421"/>
    <lineage>
        <taxon>Eukaryota</taxon>
        <taxon>Viridiplantae</taxon>
        <taxon>Streptophyta</taxon>
        <taxon>Embryophyta</taxon>
        <taxon>Tracheophyta</taxon>
        <taxon>Spermatophyta</taxon>
        <taxon>Magnoliopsida</taxon>
        <taxon>eudicotyledons</taxon>
        <taxon>Gunneridae</taxon>
        <taxon>Pentapetalae</taxon>
        <taxon>rosids</taxon>
        <taxon>malvids</taxon>
        <taxon>Malvales</taxon>
        <taxon>Dipterocarpaceae</taxon>
        <taxon>Rubroshorea</taxon>
    </lineage>
</organism>
<protein>
    <submittedName>
        <fullName evidence="1">Uncharacterized protein</fullName>
    </submittedName>
</protein>
<dbReference type="AlphaFoldDB" id="A0AAV5K303"/>
<dbReference type="InterPro" id="IPR034571">
    <property type="entry name" value="APEM9"/>
</dbReference>
<dbReference type="EMBL" id="BPVZ01000055">
    <property type="protein sequence ID" value="GKV20472.1"/>
    <property type="molecule type" value="Genomic_DNA"/>
</dbReference>
<accession>A0AAV5K303</accession>